<sequence>VPRSGSVELLEGEATADAVVAVDLDAWLGLVSDLDTAPGLFYTDRASVPVGNPLRFMRWEPGLRALFHGLPVFDPDNVDLRDLDGEPLDPTLSFTLDEIGDTGQGGAAARHFLRTAGYLYVPDVFDGDEVAAMLVDAAILADEARPGDMASWWGRDAVGDEVLTRVLRAASRPGLRMLIDDRRLRRVVDTADEALTPKVPDGPEAVDLVTVLWKRPDMAEGLADLPWHRDCGMGGHALNCPSVVLTICLTTGTPEAGELRFLPGSHQGGFPFVDGTDVEAPEGVGLPIGVGDVTLHYSDLMHASLPPTSSDGPHRISVLLGFAPEAAGHHRGGRHYNDALLINDDGQVDHLGHRLAEG</sequence>
<evidence type="ECO:0000313" key="1">
    <source>
        <dbReference type="EMBL" id="SVA62244.1"/>
    </source>
</evidence>
<protein>
    <submittedName>
        <fullName evidence="1">Uncharacterized protein</fullName>
    </submittedName>
</protein>
<accession>A0A381XBZ2</accession>
<proteinExistence type="predicted"/>
<dbReference type="SUPFAM" id="SSF51197">
    <property type="entry name" value="Clavaminate synthase-like"/>
    <property type="match status" value="1"/>
</dbReference>
<reference evidence="1" key="1">
    <citation type="submission" date="2018-05" db="EMBL/GenBank/DDBJ databases">
        <authorList>
            <person name="Lanie J.A."/>
            <person name="Ng W.-L."/>
            <person name="Kazmierczak K.M."/>
            <person name="Andrzejewski T.M."/>
            <person name="Davidsen T.M."/>
            <person name="Wayne K.J."/>
            <person name="Tettelin H."/>
            <person name="Glass J.I."/>
            <person name="Rusch D."/>
            <person name="Podicherti R."/>
            <person name="Tsui H.-C.T."/>
            <person name="Winkler M.E."/>
        </authorList>
    </citation>
    <scope>NUCLEOTIDE SEQUENCE</scope>
</reference>
<dbReference type="AlphaFoldDB" id="A0A381XBZ2"/>
<dbReference type="InterPro" id="IPR008775">
    <property type="entry name" value="Phytyl_CoA_dOase-like"/>
</dbReference>
<name>A0A381XBZ2_9ZZZZ</name>
<gene>
    <name evidence="1" type="ORF">METZ01_LOCUS115098</name>
</gene>
<feature type="non-terminal residue" evidence="1">
    <location>
        <position position="1"/>
    </location>
</feature>
<dbReference type="Pfam" id="PF05721">
    <property type="entry name" value="PhyH"/>
    <property type="match status" value="1"/>
</dbReference>
<dbReference type="EMBL" id="UINC01014620">
    <property type="protein sequence ID" value="SVA62244.1"/>
    <property type="molecule type" value="Genomic_DNA"/>
</dbReference>
<organism evidence="1">
    <name type="scientific">marine metagenome</name>
    <dbReference type="NCBI Taxonomy" id="408172"/>
    <lineage>
        <taxon>unclassified sequences</taxon>
        <taxon>metagenomes</taxon>
        <taxon>ecological metagenomes</taxon>
    </lineage>
</organism>
<dbReference type="Gene3D" id="2.60.120.620">
    <property type="entry name" value="q2cbj1_9rhob like domain"/>
    <property type="match status" value="1"/>
</dbReference>